<dbReference type="PANTHER" id="PTHR11487:SF0">
    <property type="entry name" value="S-ACYL FATTY ACID SYNTHASE THIOESTERASE, MEDIUM CHAIN"/>
    <property type="match status" value="1"/>
</dbReference>
<protein>
    <recommendedName>
        <fullName evidence="3">Thioesterase TesA-like domain-containing protein</fullName>
    </recommendedName>
</protein>
<dbReference type="InterPro" id="IPR029058">
    <property type="entry name" value="AB_hydrolase_fold"/>
</dbReference>
<evidence type="ECO:0000259" key="3">
    <source>
        <dbReference type="SMART" id="SM00824"/>
    </source>
</evidence>
<dbReference type="InterPro" id="IPR020802">
    <property type="entry name" value="TesA-like"/>
</dbReference>
<organism evidence="4 5">
    <name type="scientific">Amycolatopsis coloradensis</name>
    <dbReference type="NCBI Taxonomy" id="76021"/>
    <lineage>
        <taxon>Bacteria</taxon>
        <taxon>Bacillati</taxon>
        <taxon>Actinomycetota</taxon>
        <taxon>Actinomycetes</taxon>
        <taxon>Pseudonocardiales</taxon>
        <taxon>Pseudonocardiaceae</taxon>
        <taxon>Amycolatopsis</taxon>
    </lineage>
</organism>
<name>A0A1R0KEB1_9PSEU</name>
<dbReference type="InterPro" id="IPR012223">
    <property type="entry name" value="TEII"/>
</dbReference>
<dbReference type="SMART" id="SM00824">
    <property type="entry name" value="PKS_TE"/>
    <property type="match status" value="1"/>
</dbReference>
<keyword evidence="5" id="KW-1185">Reference proteome</keyword>
<dbReference type="Gene3D" id="3.40.50.1820">
    <property type="entry name" value="alpha/beta hydrolase"/>
    <property type="match status" value="1"/>
</dbReference>
<dbReference type="PANTHER" id="PTHR11487">
    <property type="entry name" value="THIOESTERASE"/>
    <property type="match status" value="1"/>
</dbReference>
<dbReference type="STRING" id="76021.BS329_39345"/>
<dbReference type="GO" id="GO:0016787">
    <property type="term" value="F:hydrolase activity"/>
    <property type="evidence" value="ECO:0007669"/>
    <property type="project" value="UniProtKB-KW"/>
</dbReference>
<dbReference type="GO" id="GO:0008610">
    <property type="term" value="P:lipid biosynthetic process"/>
    <property type="evidence" value="ECO:0007669"/>
    <property type="project" value="TreeGrafter"/>
</dbReference>
<comment type="caution">
    <text evidence="4">The sequence shown here is derived from an EMBL/GenBank/DDBJ whole genome shotgun (WGS) entry which is preliminary data.</text>
</comment>
<dbReference type="Proteomes" id="UP000187486">
    <property type="component" value="Unassembled WGS sequence"/>
</dbReference>
<accession>A0A1R0KEB1</accession>
<evidence type="ECO:0000313" key="5">
    <source>
        <dbReference type="Proteomes" id="UP000187486"/>
    </source>
</evidence>
<dbReference type="OrthoDB" id="4169718at2"/>
<proteinExistence type="inferred from homology"/>
<dbReference type="EMBL" id="MQUQ01000035">
    <property type="protein sequence ID" value="OLZ43384.1"/>
    <property type="molecule type" value="Genomic_DNA"/>
</dbReference>
<dbReference type="SUPFAM" id="SSF53474">
    <property type="entry name" value="alpha/beta-Hydrolases"/>
    <property type="match status" value="1"/>
</dbReference>
<evidence type="ECO:0000256" key="1">
    <source>
        <dbReference type="ARBA" id="ARBA00007169"/>
    </source>
</evidence>
<gene>
    <name evidence="4" type="ORF">BS329_39345</name>
</gene>
<feature type="domain" description="Thioesterase TesA-like" evidence="3">
    <location>
        <begin position="27"/>
        <end position="242"/>
    </location>
</feature>
<sequence>MGPRITGDHDALLRVPAPAPGAGVRLVCCPHAGASAAAFAAMAVAVPSTIEALCVEYPGRGGKRGAGIGDIGEVADRICAEVLDRGDVPVAVYGHSMGAAVAFEVTWRLEQEGAEPTRLFVSGRKAPSTALELALPGNEDIVAELRALGGIPPRILGRPAFRDMIVSVVRNDYRANLAYRAAPERVVRAPITFLLAAGDPYVDVEAARAWTRHTSAELRVTRFPGDHFFLRDHLAEIVDEIVRGVQVRAM</sequence>
<reference evidence="4 5" key="1">
    <citation type="submission" date="2016-01" db="EMBL/GenBank/DDBJ databases">
        <title>Amycolatopsis coloradensis genome sequencing and assembly.</title>
        <authorList>
            <person name="Mayilraj S."/>
        </authorList>
    </citation>
    <scope>NUCLEOTIDE SEQUENCE [LARGE SCALE GENOMIC DNA]</scope>
    <source>
        <strain evidence="4 5">DSM 44225</strain>
    </source>
</reference>
<dbReference type="Pfam" id="PF00975">
    <property type="entry name" value="Thioesterase"/>
    <property type="match status" value="1"/>
</dbReference>
<comment type="similarity">
    <text evidence="1">Belongs to the thioesterase family.</text>
</comment>
<keyword evidence="2" id="KW-0378">Hydrolase</keyword>
<dbReference type="InterPro" id="IPR001031">
    <property type="entry name" value="Thioesterase"/>
</dbReference>
<evidence type="ECO:0000313" key="4">
    <source>
        <dbReference type="EMBL" id="OLZ43384.1"/>
    </source>
</evidence>
<dbReference type="AlphaFoldDB" id="A0A1R0KEB1"/>
<evidence type="ECO:0000256" key="2">
    <source>
        <dbReference type="ARBA" id="ARBA00022801"/>
    </source>
</evidence>